<dbReference type="PROSITE" id="PS50045">
    <property type="entry name" value="SIGMA54_INTERACT_4"/>
    <property type="match status" value="1"/>
</dbReference>
<dbReference type="PANTHER" id="PTHR32071">
    <property type="entry name" value="TRANSCRIPTIONAL REGULATORY PROTEIN"/>
    <property type="match status" value="1"/>
</dbReference>
<dbReference type="OrthoDB" id="5288224at2"/>
<dbReference type="InterPro" id="IPR058031">
    <property type="entry name" value="AAA_lid_NorR"/>
</dbReference>
<sequence>MSAQRWDIRDSYTERVDHVITHPNPSAVSLSVRASALVFSDPKSQNLLSLIERIATSDATALIIGETGTGKELIARHIHSLSNRRNGPFQAINCGAFSETLVESELFGYEKGAFTGANTSKIGWFETANGGTLFLDEIGDLPQSTQVKLLRVLQEREVVRVGSRKPVPIDVRLIAATNVNLEEAVKAGRFREDLYYRIKVVPVDLLPLRERRGDILPLVEHFLNVYRSKLNTSKHTLSPETTSLLMEYAWPGNIRELENVIHRAVLVSTSDTLSPKDLNLPKLSLNTQHAPSEDDRHVSIVANKISFEQQSTLYKLENVLEELFEQAPDNLYELINGSTVRKAYEHSKNNQVHTAKLLGISRNILRARLKELNLIA</sequence>
<name>A0A1G8Z7J9_9PROT</name>
<keyword evidence="8" id="KW-1185">Reference proteome</keyword>
<dbReference type="GO" id="GO:0005524">
    <property type="term" value="F:ATP binding"/>
    <property type="evidence" value="ECO:0007669"/>
    <property type="project" value="UniProtKB-KW"/>
</dbReference>
<dbReference type="InterPro" id="IPR003593">
    <property type="entry name" value="AAA+_ATPase"/>
</dbReference>
<organism evidence="7 8">
    <name type="scientific">Methylophilus rhizosphaerae</name>
    <dbReference type="NCBI Taxonomy" id="492660"/>
    <lineage>
        <taxon>Bacteria</taxon>
        <taxon>Pseudomonadati</taxon>
        <taxon>Pseudomonadota</taxon>
        <taxon>Betaproteobacteria</taxon>
        <taxon>Nitrosomonadales</taxon>
        <taxon>Methylophilaceae</taxon>
        <taxon>Methylophilus</taxon>
    </lineage>
</organism>
<gene>
    <name evidence="7" type="ORF">SAMN05192566_0140</name>
</gene>
<dbReference type="FunFam" id="3.40.50.300:FF:000006">
    <property type="entry name" value="DNA-binding transcriptional regulator NtrC"/>
    <property type="match status" value="1"/>
</dbReference>
<dbReference type="CDD" id="cd00009">
    <property type="entry name" value="AAA"/>
    <property type="match status" value="1"/>
</dbReference>
<feature type="domain" description="Sigma-54 factor interaction" evidence="6">
    <location>
        <begin position="37"/>
        <end position="266"/>
    </location>
</feature>
<dbReference type="Pfam" id="PF25601">
    <property type="entry name" value="AAA_lid_14"/>
    <property type="match status" value="1"/>
</dbReference>
<dbReference type="PANTHER" id="PTHR32071:SF21">
    <property type="entry name" value="TRANSCRIPTIONAL REGULATORY PROTEIN FLGR"/>
    <property type="match status" value="1"/>
</dbReference>
<reference evidence="8" key="1">
    <citation type="submission" date="2016-10" db="EMBL/GenBank/DDBJ databases">
        <authorList>
            <person name="Varghese N."/>
            <person name="Submissions S."/>
        </authorList>
    </citation>
    <scope>NUCLEOTIDE SEQUENCE [LARGE SCALE GENOMIC DNA]</scope>
    <source>
        <strain evidence="8">CBMB127</strain>
    </source>
</reference>
<dbReference type="InterPro" id="IPR002197">
    <property type="entry name" value="HTH_Fis"/>
</dbReference>
<dbReference type="EMBL" id="FNFX01000001">
    <property type="protein sequence ID" value="SDK11062.1"/>
    <property type="molecule type" value="Genomic_DNA"/>
</dbReference>
<evidence type="ECO:0000256" key="1">
    <source>
        <dbReference type="ARBA" id="ARBA00022741"/>
    </source>
</evidence>
<evidence type="ECO:0000256" key="5">
    <source>
        <dbReference type="ARBA" id="ARBA00023163"/>
    </source>
</evidence>
<keyword evidence="3" id="KW-0805">Transcription regulation</keyword>
<dbReference type="SUPFAM" id="SSF52540">
    <property type="entry name" value="P-loop containing nucleoside triphosphate hydrolases"/>
    <property type="match status" value="1"/>
</dbReference>
<dbReference type="RefSeq" id="WP_091468272.1">
    <property type="nucleotide sequence ID" value="NZ_FNFX01000001.1"/>
</dbReference>
<dbReference type="InterPro" id="IPR009057">
    <property type="entry name" value="Homeodomain-like_sf"/>
</dbReference>
<protein>
    <submittedName>
        <fullName evidence="7">Sigma-54 specific transcriptional regulator</fullName>
    </submittedName>
</protein>
<dbReference type="GO" id="GO:0043565">
    <property type="term" value="F:sequence-specific DNA binding"/>
    <property type="evidence" value="ECO:0007669"/>
    <property type="project" value="InterPro"/>
</dbReference>
<evidence type="ECO:0000256" key="4">
    <source>
        <dbReference type="ARBA" id="ARBA00023125"/>
    </source>
</evidence>
<evidence type="ECO:0000259" key="6">
    <source>
        <dbReference type="PROSITE" id="PS50045"/>
    </source>
</evidence>
<evidence type="ECO:0000256" key="3">
    <source>
        <dbReference type="ARBA" id="ARBA00023015"/>
    </source>
</evidence>
<keyword evidence="4" id="KW-0238">DNA-binding</keyword>
<dbReference type="InterPro" id="IPR025943">
    <property type="entry name" value="Sigma_54_int_dom_ATP-bd_2"/>
</dbReference>
<dbReference type="InterPro" id="IPR025944">
    <property type="entry name" value="Sigma_54_int_dom_CS"/>
</dbReference>
<dbReference type="PRINTS" id="PR01590">
    <property type="entry name" value="HTHFIS"/>
</dbReference>
<dbReference type="AlphaFoldDB" id="A0A1G8Z7J9"/>
<dbReference type="SMART" id="SM00382">
    <property type="entry name" value="AAA"/>
    <property type="match status" value="1"/>
</dbReference>
<dbReference type="Gene3D" id="3.40.50.300">
    <property type="entry name" value="P-loop containing nucleotide triphosphate hydrolases"/>
    <property type="match status" value="1"/>
</dbReference>
<dbReference type="SUPFAM" id="SSF46689">
    <property type="entry name" value="Homeodomain-like"/>
    <property type="match status" value="1"/>
</dbReference>
<keyword evidence="1" id="KW-0547">Nucleotide-binding</keyword>
<dbReference type="Proteomes" id="UP000198629">
    <property type="component" value="Unassembled WGS sequence"/>
</dbReference>
<dbReference type="Gene3D" id="1.10.8.60">
    <property type="match status" value="1"/>
</dbReference>
<dbReference type="GO" id="GO:0006355">
    <property type="term" value="P:regulation of DNA-templated transcription"/>
    <property type="evidence" value="ECO:0007669"/>
    <property type="project" value="InterPro"/>
</dbReference>
<evidence type="ECO:0000256" key="2">
    <source>
        <dbReference type="ARBA" id="ARBA00022840"/>
    </source>
</evidence>
<evidence type="ECO:0000313" key="8">
    <source>
        <dbReference type="Proteomes" id="UP000198629"/>
    </source>
</evidence>
<proteinExistence type="predicted"/>
<accession>A0A1G8Z7J9</accession>
<dbReference type="Pfam" id="PF00158">
    <property type="entry name" value="Sigma54_activat"/>
    <property type="match status" value="1"/>
</dbReference>
<dbReference type="PROSITE" id="PS00688">
    <property type="entry name" value="SIGMA54_INTERACT_3"/>
    <property type="match status" value="1"/>
</dbReference>
<dbReference type="Pfam" id="PF02954">
    <property type="entry name" value="HTH_8"/>
    <property type="match status" value="1"/>
</dbReference>
<dbReference type="InterPro" id="IPR002078">
    <property type="entry name" value="Sigma_54_int"/>
</dbReference>
<keyword evidence="2" id="KW-0067">ATP-binding</keyword>
<dbReference type="STRING" id="492660.SAMN05192566_0140"/>
<dbReference type="InterPro" id="IPR027417">
    <property type="entry name" value="P-loop_NTPase"/>
</dbReference>
<dbReference type="Gene3D" id="1.10.10.60">
    <property type="entry name" value="Homeodomain-like"/>
    <property type="match status" value="1"/>
</dbReference>
<keyword evidence="5" id="KW-0804">Transcription</keyword>
<evidence type="ECO:0000313" key="7">
    <source>
        <dbReference type="EMBL" id="SDK11062.1"/>
    </source>
</evidence>
<dbReference type="PROSITE" id="PS00676">
    <property type="entry name" value="SIGMA54_INTERACT_2"/>
    <property type="match status" value="1"/>
</dbReference>